<dbReference type="SMART" id="SM00028">
    <property type="entry name" value="TPR"/>
    <property type="match status" value="7"/>
</dbReference>
<dbReference type="KEGG" id="cyn:Cyan7425_4508"/>
<dbReference type="InterPro" id="IPR019734">
    <property type="entry name" value="TPR_rpt"/>
</dbReference>
<reference evidence="4" key="1">
    <citation type="submission" date="2009-01" db="EMBL/GenBank/DDBJ databases">
        <title>Complete sequence of chromosome Cyanothece sp. PCC 7425.</title>
        <authorList>
            <consortium name="US DOE Joint Genome Institute"/>
            <person name="Lucas S."/>
            <person name="Copeland A."/>
            <person name="Lapidus A."/>
            <person name="Glavina del Rio T."/>
            <person name="Dalin E."/>
            <person name="Tice H."/>
            <person name="Bruce D."/>
            <person name="Goodwin L."/>
            <person name="Pitluck S."/>
            <person name="Sims D."/>
            <person name="Meineke L."/>
            <person name="Brettin T."/>
            <person name="Detter J.C."/>
            <person name="Han C."/>
            <person name="Larimer F."/>
            <person name="Land M."/>
            <person name="Hauser L."/>
            <person name="Kyrpides N."/>
            <person name="Ovchinnikova G."/>
            <person name="Liberton M."/>
            <person name="Stoeckel J."/>
            <person name="Banerjee A."/>
            <person name="Singh A."/>
            <person name="Page L."/>
            <person name="Sato H."/>
            <person name="Zhao L."/>
            <person name="Sherman L."/>
            <person name="Pakrasi H."/>
            <person name="Richardson P."/>
        </authorList>
    </citation>
    <scope>NUCLEOTIDE SEQUENCE</scope>
    <source>
        <strain evidence="4">PCC 7425</strain>
    </source>
</reference>
<dbReference type="InterPro" id="IPR051685">
    <property type="entry name" value="Ycf3/AcsC/BcsC/TPR_MFPF"/>
</dbReference>
<dbReference type="Gene3D" id="1.25.40.10">
    <property type="entry name" value="Tetratricopeptide repeat domain"/>
    <property type="match status" value="3"/>
</dbReference>
<dbReference type="SUPFAM" id="SSF52540">
    <property type="entry name" value="P-loop containing nucleoside triphosphate hydrolases"/>
    <property type="match status" value="1"/>
</dbReference>
<dbReference type="NCBIfam" id="NF047558">
    <property type="entry name" value="TPR_END_plus"/>
    <property type="match status" value="1"/>
</dbReference>
<gene>
    <name evidence="4" type="ordered locus">Cyan7425_4508</name>
</gene>
<dbReference type="Pfam" id="PF13432">
    <property type="entry name" value="TPR_16"/>
    <property type="match status" value="1"/>
</dbReference>
<sequence length="836" mass="95164">MVPSPGVMVPGNDRMVPSPGATVPGNDRMVPSPGATVPGNDRMVPLPGVMVPGNDRVVPLPGVMVPGNDRMVPSPRYTVPFGPSVVFQSVRGRFTAKNINIDRLRQNNPMSNLWQVLEQFYQTYRDLFDFINKNAVALVLPLIGLGWWWRRQQRQRRIATDTFPFDVVPPQSESEVVKVVYGKNEVQRLPDWEVPYQRRSSSENTLDRLEAALAETGWLLIVGKSGLGKTREAAELARLLNQEGWTVVNLQSSGWVDVRSKYPENLPRRRLLFLLDDLNQRMQIGLQEQAPKAKEVISSPLTVPLQERLLNLLKYFEDALSPAEVRVIATARNEGVPDQGERFSAWEKLRWEKYPQFWQRFRVYELKKPEDEAVADLFTDTVPRTNLTPQPDLYDDLARCNDGTFRNVVENLRRLENRKLPLSLQNFRPTLKGNWEDNYRIAVGKFPATPWIFDAIRLLQDFGVPLYPFTVIPTARMLLWQTLRQKSRRDFWKAISTYPRYWLNIPQALAYLEANQGILEPRDGQIAAKPDPLEPAAYHVQYLIDLLLRLVDQHPQKLQASLLNIAFMLVGQGNIRDALNCLNKLLKFETNSSLLWFGHGTALGKSGAYKEAIASYDQALKLKPNDDVAWNERGNALEHLGRYEEALISYNQALKFKPEDSDTLSNRGIVQAKLGQYEDAIASFDQSLKIKPDDPENWYSRGIVLGNLGRYKEAIASYDKAIEINPEYSDAWINRSASLGDLKLFNQAIASCDQALKYKPDSHLALFNKACFHAIQGEVELTLKNLQKAVAISAEVRQLAKIDSYFDSIRQDPRFQALINPEPIPPSEEFPGQERF</sequence>
<dbReference type="PROSITE" id="PS50005">
    <property type="entry name" value="TPR"/>
    <property type="match status" value="4"/>
</dbReference>
<feature type="repeat" description="TPR" evidence="3">
    <location>
        <begin position="593"/>
        <end position="626"/>
    </location>
</feature>
<keyword evidence="2 3" id="KW-0802">TPR repeat</keyword>
<proteinExistence type="predicted"/>
<feature type="repeat" description="TPR" evidence="3">
    <location>
        <begin position="627"/>
        <end position="660"/>
    </location>
</feature>
<evidence type="ECO:0000256" key="3">
    <source>
        <dbReference type="PROSITE-ProRule" id="PRU00339"/>
    </source>
</evidence>
<dbReference type="eggNOG" id="COG0714">
    <property type="taxonomic scope" value="Bacteria"/>
</dbReference>
<dbReference type="InterPro" id="IPR011990">
    <property type="entry name" value="TPR-like_helical_dom_sf"/>
</dbReference>
<dbReference type="Pfam" id="PF13181">
    <property type="entry name" value="TPR_8"/>
    <property type="match status" value="1"/>
</dbReference>
<evidence type="ECO:0000256" key="1">
    <source>
        <dbReference type="ARBA" id="ARBA00022737"/>
    </source>
</evidence>
<dbReference type="eggNOG" id="COG0457">
    <property type="taxonomic scope" value="Bacteria"/>
</dbReference>
<dbReference type="PROSITE" id="PS50293">
    <property type="entry name" value="TPR_REGION"/>
    <property type="match status" value="3"/>
</dbReference>
<evidence type="ECO:0000256" key="2">
    <source>
        <dbReference type="ARBA" id="ARBA00022803"/>
    </source>
</evidence>
<dbReference type="EMBL" id="CP001344">
    <property type="protein sequence ID" value="ACL46818.1"/>
    <property type="molecule type" value="Genomic_DNA"/>
</dbReference>
<name>B8HK68_CYAP4</name>
<organism evidence="4">
    <name type="scientific">Cyanothece sp. (strain PCC 7425 / ATCC 29141)</name>
    <dbReference type="NCBI Taxonomy" id="395961"/>
    <lineage>
        <taxon>Bacteria</taxon>
        <taxon>Bacillati</taxon>
        <taxon>Cyanobacteriota</taxon>
        <taxon>Cyanophyceae</taxon>
        <taxon>Gomontiellales</taxon>
        <taxon>Cyanothecaceae</taxon>
        <taxon>Cyanothece</taxon>
    </lineage>
</organism>
<keyword evidence="1" id="KW-0677">Repeat</keyword>
<accession>B8HK68</accession>
<feature type="repeat" description="TPR" evidence="3">
    <location>
        <begin position="661"/>
        <end position="694"/>
    </location>
</feature>
<feature type="repeat" description="TPR" evidence="3">
    <location>
        <begin position="695"/>
        <end position="728"/>
    </location>
</feature>
<protein>
    <submittedName>
        <fullName evidence="4">Tetratricopeptide TPR_2 repeat protein</fullName>
    </submittedName>
</protein>
<evidence type="ECO:0000313" key="4">
    <source>
        <dbReference type="EMBL" id="ACL46818.1"/>
    </source>
</evidence>
<dbReference type="AlphaFoldDB" id="B8HK68"/>
<dbReference type="HOGENOM" id="CLU_013801_1_0_3"/>
<dbReference type="Pfam" id="PF00515">
    <property type="entry name" value="TPR_1"/>
    <property type="match status" value="2"/>
</dbReference>
<dbReference type="SUPFAM" id="SSF48439">
    <property type="entry name" value="Protein prenylyltransferase"/>
    <property type="match status" value="1"/>
</dbReference>
<dbReference type="PANTHER" id="PTHR44943:SF8">
    <property type="entry name" value="TPR REPEAT-CONTAINING PROTEIN MJ0263"/>
    <property type="match status" value="1"/>
</dbReference>
<dbReference type="InterPro" id="IPR027417">
    <property type="entry name" value="P-loop_NTPase"/>
</dbReference>
<dbReference type="STRING" id="395961.Cyan7425_4508"/>
<dbReference type="PANTHER" id="PTHR44943">
    <property type="entry name" value="CELLULOSE SYNTHASE OPERON PROTEIN C"/>
    <property type="match status" value="1"/>
</dbReference>